<evidence type="ECO:0000259" key="6">
    <source>
        <dbReference type="Pfam" id="PF16346"/>
    </source>
</evidence>
<protein>
    <recommendedName>
        <fullName evidence="2">beta-fructofuranosidase</fullName>
        <ecNumber evidence="2">3.2.1.26</ecNumber>
    </recommendedName>
</protein>
<feature type="domain" description="Glycosyl hydrolase family 32 N-terminal" evidence="5">
    <location>
        <begin position="67"/>
        <end position="346"/>
    </location>
</feature>
<dbReference type="GO" id="GO:0005975">
    <property type="term" value="P:carbohydrate metabolic process"/>
    <property type="evidence" value="ECO:0007669"/>
    <property type="project" value="InterPro"/>
</dbReference>
<keyword evidence="8" id="KW-1185">Reference proteome</keyword>
<reference evidence="8" key="1">
    <citation type="journal article" date="2019" name="Syst. Appl. Microbiol.">
        <title>Flavobacterium circumlabens sp. nov. and Flavobacterium cupreum sp. nov., two psychrotrophic species isolated from Antarctic environmental samples.</title>
        <authorList>
            <person name="Kralova S."/>
            <person name="Busse H.-J."/>
            <person name="Svec P."/>
            <person name="Maslanova I."/>
            <person name="Stankova E."/>
            <person name="Bartak M."/>
            <person name="Sedlacek I."/>
        </authorList>
    </citation>
    <scope>NUCLEOTIDE SEQUENCE [LARGE SCALE GENOMIC DNA]</scope>
    <source>
        <strain evidence="8">CCM 8825</strain>
    </source>
</reference>
<evidence type="ECO:0000313" key="8">
    <source>
        <dbReference type="Proteomes" id="UP000288102"/>
    </source>
</evidence>
<keyword evidence="4" id="KW-0326">Glycosidase</keyword>
<dbReference type="PANTHER" id="PTHR43101:SF1">
    <property type="entry name" value="BETA-FRUCTOSIDASE"/>
    <property type="match status" value="1"/>
</dbReference>
<dbReference type="Pfam" id="PF00251">
    <property type="entry name" value="Glyco_hydro_32N"/>
    <property type="match status" value="1"/>
</dbReference>
<dbReference type="InterPro" id="IPR013148">
    <property type="entry name" value="Glyco_hydro_32_N"/>
</dbReference>
<dbReference type="InterPro" id="IPR013320">
    <property type="entry name" value="ConA-like_dom_sf"/>
</dbReference>
<dbReference type="SMART" id="SM00640">
    <property type="entry name" value="Glyco_32"/>
    <property type="match status" value="1"/>
</dbReference>
<feature type="domain" description="BT1760-like C-terminal" evidence="6">
    <location>
        <begin position="347"/>
        <end position="514"/>
    </location>
</feature>
<dbReference type="Pfam" id="PF16346">
    <property type="entry name" value="GH32_BT1760-like_C"/>
    <property type="match status" value="1"/>
</dbReference>
<dbReference type="EMBL" id="QWDM01000001">
    <property type="protein sequence ID" value="RUT72075.1"/>
    <property type="molecule type" value="Genomic_DNA"/>
</dbReference>
<dbReference type="Gene3D" id="2.60.120.560">
    <property type="entry name" value="Exo-inulinase, domain 1"/>
    <property type="match status" value="1"/>
</dbReference>
<dbReference type="InterPro" id="IPR032507">
    <property type="entry name" value="BT1760-like_C"/>
</dbReference>
<proteinExistence type="inferred from homology"/>
<dbReference type="InterPro" id="IPR001362">
    <property type="entry name" value="Glyco_hydro_32"/>
</dbReference>
<dbReference type="RefSeq" id="WP_127336370.1">
    <property type="nucleotide sequence ID" value="NZ_QWDM01000001.1"/>
</dbReference>
<comment type="similarity">
    <text evidence="1">Belongs to the glycosyl hydrolase 32 family.</text>
</comment>
<keyword evidence="3" id="KW-0378">Hydrolase</keyword>
<dbReference type="Gene3D" id="2.115.10.20">
    <property type="entry name" value="Glycosyl hydrolase domain, family 43"/>
    <property type="match status" value="1"/>
</dbReference>
<sequence length="519" mass="57851">MKYRNNILTIACVFFSLVSCSQDDKYIGGSVSGGNSEITSIFPVPPAQWMGAGDPYYSAGYTGDIMPFFDNGKFHIYFLHDAQNKPAGKGFHDIHEYLSTDLAHFTYEGQMIPYGKTIDPDFAIGTGSVVKVGSIYYFYYTGHNEAPAFVQSNARESVLCATSSDLKNWTKLPAFKITAPAGYYDYDFRDPHVFYNDELKKYSMLVSTQTAPGRKAVLLHFTTADPASGKWDVQAPIYTTTPEDNYLMMECADIFKMGNQWYLMFSENWSSDKGTHYRMANSINGPWIKPEKDKIDGEYFYAGKTASDGNKRYVFGWNARKTPENDLGNKDWAGNMVIHELIQNTDGTLATQAPQAVKDLFSKKSGNVEVDAMTANVTANNRTYTLSGTTEKAMLTFKAAGKKAKIKTEVTFSNEAGTTGFVFHTNDAGSYYKIVFDIAKGKVTGYNSATQEVTGMPFQFQVNTKYNIEIITEGSVVVLYINGKTALTNRIYGRDQNKWGLIAEGQNSTFSNLQITRPE</sequence>
<comment type="caution">
    <text evidence="7">The sequence shown here is derived from an EMBL/GenBank/DDBJ whole genome shotgun (WGS) entry which is preliminary data.</text>
</comment>
<evidence type="ECO:0000256" key="4">
    <source>
        <dbReference type="ARBA" id="ARBA00023295"/>
    </source>
</evidence>
<evidence type="ECO:0000256" key="1">
    <source>
        <dbReference type="ARBA" id="ARBA00009902"/>
    </source>
</evidence>
<evidence type="ECO:0000256" key="2">
    <source>
        <dbReference type="ARBA" id="ARBA00012758"/>
    </source>
</evidence>
<dbReference type="Proteomes" id="UP000288102">
    <property type="component" value="Unassembled WGS sequence"/>
</dbReference>
<dbReference type="GO" id="GO:0004564">
    <property type="term" value="F:beta-fructofuranosidase activity"/>
    <property type="evidence" value="ECO:0007669"/>
    <property type="project" value="UniProtKB-EC"/>
</dbReference>
<dbReference type="EC" id="3.2.1.26" evidence="2"/>
<dbReference type="AlphaFoldDB" id="A0A434ACJ5"/>
<dbReference type="InterPro" id="IPR051214">
    <property type="entry name" value="GH32_Enzymes"/>
</dbReference>
<dbReference type="CDD" id="cd08995">
    <property type="entry name" value="GH32_EcAec43-like"/>
    <property type="match status" value="1"/>
</dbReference>
<dbReference type="SUPFAM" id="SSF75005">
    <property type="entry name" value="Arabinanase/levansucrase/invertase"/>
    <property type="match status" value="1"/>
</dbReference>
<dbReference type="PANTHER" id="PTHR43101">
    <property type="entry name" value="BETA-FRUCTOSIDASE"/>
    <property type="match status" value="1"/>
</dbReference>
<dbReference type="InterPro" id="IPR023296">
    <property type="entry name" value="Glyco_hydro_beta-prop_sf"/>
</dbReference>
<dbReference type="PROSITE" id="PS51257">
    <property type="entry name" value="PROKAR_LIPOPROTEIN"/>
    <property type="match status" value="1"/>
</dbReference>
<evidence type="ECO:0000256" key="3">
    <source>
        <dbReference type="ARBA" id="ARBA00022801"/>
    </source>
</evidence>
<evidence type="ECO:0000313" key="7">
    <source>
        <dbReference type="EMBL" id="RUT72075.1"/>
    </source>
</evidence>
<accession>A0A434ACJ5</accession>
<dbReference type="OrthoDB" id="9759709at2"/>
<organism evidence="7 8">
    <name type="scientific">Flavobacterium cupreum</name>
    <dbReference type="NCBI Taxonomy" id="2133766"/>
    <lineage>
        <taxon>Bacteria</taxon>
        <taxon>Pseudomonadati</taxon>
        <taxon>Bacteroidota</taxon>
        <taxon>Flavobacteriia</taxon>
        <taxon>Flavobacteriales</taxon>
        <taxon>Flavobacteriaceae</taxon>
        <taxon>Flavobacterium</taxon>
    </lineage>
</organism>
<dbReference type="SUPFAM" id="SSF49899">
    <property type="entry name" value="Concanavalin A-like lectins/glucanases"/>
    <property type="match status" value="1"/>
</dbReference>
<gene>
    <name evidence="7" type="ORF">D0817_00150</name>
</gene>
<name>A0A434ACJ5_9FLAO</name>
<evidence type="ECO:0000259" key="5">
    <source>
        <dbReference type="Pfam" id="PF00251"/>
    </source>
</evidence>